<dbReference type="Proteomes" id="UP000245124">
    <property type="component" value="Unassembled WGS sequence"/>
</dbReference>
<name>A0A2R5FXF1_NOSCO</name>
<proteinExistence type="predicted"/>
<dbReference type="RefSeq" id="WP_109010897.1">
    <property type="nucleotide sequence ID" value="NZ_BDUD01000001.1"/>
</dbReference>
<reference evidence="2 3" key="1">
    <citation type="submission" date="2017-06" db="EMBL/GenBank/DDBJ databases">
        <title>Genome sequencing of cyanobaciteial culture collection at National Institute for Environmental Studies (NIES).</title>
        <authorList>
            <person name="Hirose Y."/>
            <person name="Shimura Y."/>
            <person name="Fujisawa T."/>
            <person name="Nakamura Y."/>
            <person name="Kawachi M."/>
        </authorList>
    </citation>
    <scope>NUCLEOTIDE SEQUENCE [LARGE SCALE GENOMIC DNA]</scope>
    <source>
        <strain evidence="2 3">NIES-4072</strain>
    </source>
</reference>
<keyword evidence="3" id="KW-1185">Reference proteome</keyword>
<accession>A0A2R5FXF1</accession>
<comment type="caution">
    <text evidence="2">The sequence shown here is derived from an EMBL/GenBank/DDBJ whole genome shotgun (WGS) entry which is preliminary data.</text>
</comment>
<evidence type="ECO:0000256" key="1">
    <source>
        <dbReference type="SAM" id="MobiDB-lite"/>
    </source>
</evidence>
<sequence length="97" mass="9376">MATITISDLSQELQDNSLLSELSPEEIAAISGSGLLGRIVGGVVGGVIGFFTGGPGGILPGALAGAKVGDYIEDGNTSHASGGGGGGRSGHATYAMM</sequence>
<evidence type="ECO:0008006" key="4">
    <source>
        <dbReference type="Google" id="ProtNLM"/>
    </source>
</evidence>
<evidence type="ECO:0000313" key="2">
    <source>
        <dbReference type="EMBL" id="GBG20903.1"/>
    </source>
</evidence>
<feature type="region of interest" description="Disordered" evidence="1">
    <location>
        <begin position="75"/>
        <end position="97"/>
    </location>
</feature>
<protein>
    <recommendedName>
        <fullName evidence="4">Bacteriocin</fullName>
    </recommendedName>
</protein>
<dbReference type="AlphaFoldDB" id="A0A2R5FXF1"/>
<organism evidence="2 3">
    <name type="scientific">Nostoc commune NIES-4072</name>
    <dbReference type="NCBI Taxonomy" id="2005467"/>
    <lineage>
        <taxon>Bacteria</taxon>
        <taxon>Bacillati</taxon>
        <taxon>Cyanobacteriota</taxon>
        <taxon>Cyanophyceae</taxon>
        <taxon>Nostocales</taxon>
        <taxon>Nostocaceae</taxon>
        <taxon>Nostoc</taxon>
    </lineage>
</organism>
<evidence type="ECO:0000313" key="3">
    <source>
        <dbReference type="Proteomes" id="UP000245124"/>
    </source>
</evidence>
<gene>
    <name evidence="2" type="ORF">NIES4072_45850</name>
</gene>
<dbReference type="EMBL" id="BDUD01000001">
    <property type="protein sequence ID" value="GBG20903.1"/>
    <property type="molecule type" value="Genomic_DNA"/>
</dbReference>